<dbReference type="OrthoDB" id="3296006at2"/>
<dbReference type="InterPro" id="IPR029033">
    <property type="entry name" value="His_PPase_superfam"/>
</dbReference>
<proteinExistence type="predicted"/>
<evidence type="ECO:0000313" key="3">
    <source>
        <dbReference type="Proteomes" id="UP000233398"/>
    </source>
</evidence>
<dbReference type="RefSeq" id="WP_101072794.1">
    <property type="nucleotide sequence ID" value="NZ_PISP01000001.1"/>
</dbReference>
<dbReference type="Proteomes" id="UP000233398">
    <property type="component" value="Unassembled WGS sequence"/>
</dbReference>
<dbReference type="EMBL" id="PISP01000001">
    <property type="protein sequence ID" value="PKD45221.1"/>
    <property type="molecule type" value="Genomic_DNA"/>
</dbReference>
<feature type="signal peptide" evidence="1">
    <location>
        <begin position="1"/>
        <end position="22"/>
    </location>
</feature>
<dbReference type="CDD" id="cd07067">
    <property type="entry name" value="HP_PGM_like"/>
    <property type="match status" value="1"/>
</dbReference>
<dbReference type="AlphaFoldDB" id="A0A2N0VM52"/>
<dbReference type="SUPFAM" id="SSF53254">
    <property type="entry name" value="Phosphoglycerate mutase-like"/>
    <property type="match status" value="1"/>
</dbReference>
<gene>
    <name evidence="2" type="ORF">CWD77_07185</name>
</gene>
<dbReference type="SMART" id="SM00855">
    <property type="entry name" value="PGAM"/>
    <property type="match status" value="1"/>
</dbReference>
<feature type="chain" id="PRO_5014709410" evidence="1">
    <location>
        <begin position="23"/>
        <end position="170"/>
    </location>
</feature>
<evidence type="ECO:0000313" key="2">
    <source>
        <dbReference type="EMBL" id="PKD45221.1"/>
    </source>
</evidence>
<organism evidence="2 3">
    <name type="scientific">Rhodohalobacter barkolensis</name>
    <dbReference type="NCBI Taxonomy" id="2053187"/>
    <lineage>
        <taxon>Bacteria</taxon>
        <taxon>Pseudomonadati</taxon>
        <taxon>Balneolota</taxon>
        <taxon>Balneolia</taxon>
        <taxon>Balneolales</taxon>
        <taxon>Balneolaceae</taxon>
        <taxon>Rhodohalobacter</taxon>
    </lineage>
</organism>
<keyword evidence="3" id="KW-1185">Reference proteome</keyword>
<protein>
    <submittedName>
        <fullName evidence="2">Phosphoglycerate mutase</fullName>
    </submittedName>
</protein>
<sequence length="170" mass="19235">MKLKSILLLIILSTCMSLTVYAQSNADITTFILVRHAEKMDDSADPDLSPEGYARAERLAEMLQNVDFDAVYSTARIRTMETVRMVAEKNELEIENYDAGEPDENSRLWLDKHTGETVLISGHSNTTPFFANALLGYEYYPDKFDESDYGNLLIITVAPDGSRKIIPLRY</sequence>
<evidence type="ECO:0000256" key="1">
    <source>
        <dbReference type="SAM" id="SignalP"/>
    </source>
</evidence>
<name>A0A2N0VM52_9BACT</name>
<comment type="caution">
    <text evidence="2">The sequence shown here is derived from an EMBL/GenBank/DDBJ whole genome shotgun (WGS) entry which is preliminary data.</text>
</comment>
<dbReference type="InterPro" id="IPR013078">
    <property type="entry name" value="His_Pase_superF_clade-1"/>
</dbReference>
<keyword evidence="1" id="KW-0732">Signal</keyword>
<dbReference type="Gene3D" id="3.40.50.1240">
    <property type="entry name" value="Phosphoglycerate mutase-like"/>
    <property type="match status" value="1"/>
</dbReference>
<accession>A0A2N0VM52</accession>
<dbReference type="Pfam" id="PF00300">
    <property type="entry name" value="His_Phos_1"/>
    <property type="match status" value="1"/>
</dbReference>
<reference evidence="2 3" key="1">
    <citation type="submission" date="2017-11" db="EMBL/GenBank/DDBJ databases">
        <title>Rhodohalobacter 15182 sp. nov., isolated from a salt lake.</title>
        <authorList>
            <person name="Han S."/>
        </authorList>
    </citation>
    <scope>NUCLEOTIDE SEQUENCE [LARGE SCALE GENOMIC DNA]</scope>
    <source>
        <strain evidence="2 3">15182</strain>
    </source>
</reference>